<organism evidence="3 4">
    <name type="scientific">Saccharopolyspora rectivirgula</name>
    <dbReference type="NCBI Taxonomy" id="28042"/>
    <lineage>
        <taxon>Bacteria</taxon>
        <taxon>Bacillati</taxon>
        <taxon>Actinomycetota</taxon>
        <taxon>Actinomycetes</taxon>
        <taxon>Pseudonocardiales</taxon>
        <taxon>Pseudonocardiaceae</taxon>
        <taxon>Saccharopolyspora</taxon>
    </lineage>
</organism>
<name>A0A073AY61_9PSEU</name>
<evidence type="ECO:0008006" key="5">
    <source>
        <dbReference type="Google" id="ProtNLM"/>
    </source>
</evidence>
<dbReference type="eggNOG" id="COG4932">
    <property type="taxonomic scope" value="Bacteria"/>
</dbReference>
<reference evidence="3 4" key="1">
    <citation type="submission" date="2014-06" db="EMBL/GenBank/DDBJ databases">
        <title>Saccharopolyspora rectivirgula DSM-43113 Genome sequencing.</title>
        <authorList>
            <person name="Barrera C."/>
            <person name="Millon L."/>
            <person name="Rognon B."/>
            <person name="Zaugg C."/>
            <person name="Monod M."/>
        </authorList>
    </citation>
    <scope>NUCLEOTIDE SEQUENCE [LARGE SCALE GENOMIC DNA]</scope>
    <source>
        <strain evidence="3 4">DSM 43113</strain>
    </source>
</reference>
<feature type="transmembrane region" description="Helical" evidence="1">
    <location>
        <begin position="442"/>
        <end position="462"/>
    </location>
</feature>
<dbReference type="Proteomes" id="UP000031419">
    <property type="component" value="Unassembled WGS sequence"/>
</dbReference>
<dbReference type="Gene3D" id="2.60.40.10">
    <property type="entry name" value="Immunoglobulins"/>
    <property type="match status" value="1"/>
</dbReference>
<dbReference type="EMBL" id="JNVU01000022">
    <property type="protein sequence ID" value="KEI44683.1"/>
    <property type="molecule type" value="Genomic_DNA"/>
</dbReference>
<dbReference type="RefSeq" id="WP_029722191.1">
    <property type="nucleotide sequence ID" value="NZ_JNVU01000022.1"/>
</dbReference>
<dbReference type="STRING" id="28042.GU90_08480"/>
<dbReference type="GO" id="GO:0005975">
    <property type="term" value="P:carbohydrate metabolic process"/>
    <property type="evidence" value="ECO:0007669"/>
    <property type="project" value="UniProtKB-ARBA"/>
</dbReference>
<evidence type="ECO:0000256" key="1">
    <source>
        <dbReference type="SAM" id="Phobius"/>
    </source>
</evidence>
<comment type="caution">
    <text evidence="3">The sequence shown here is derived from an EMBL/GenBank/DDBJ whole genome shotgun (WGS) entry which is preliminary data.</text>
</comment>
<evidence type="ECO:0000313" key="4">
    <source>
        <dbReference type="Proteomes" id="UP000031419"/>
    </source>
</evidence>
<accession>A0A073AY61</accession>
<feature type="signal peptide" evidence="2">
    <location>
        <begin position="1"/>
        <end position="24"/>
    </location>
</feature>
<proteinExistence type="predicted"/>
<keyword evidence="2" id="KW-0732">Signal</keyword>
<dbReference type="InterPro" id="IPR013783">
    <property type="entry name" value="Ig-like_fold"/>
</dbReference>
<keyword evidence="4" id="KW-1185">Reference proteome</keyword>
<keyword evidence="1" id="KW-1133">Transmembrane helix</keyword>
<protein>
    <recommendedName>
        <fullName evidence="5">Prealbumin-like fold domain-containing protein</fullName>
    </recommendedName>
</protein>
<dbReference type="AlphaFoldDB" id="A0A073AY61"/>
<gene>
    <name evidence="3" type="ORF">GU90_08480</name>
</gene>
<evidence type="ECO:0000256" key="2">
    <source>
        <dbReference type="SAM" id="SignalP"/>
    </source>
</evidence>
<keyword evidence="1" id="KW-0812">Transmembrane</keyword>
<keyword evidence="1" id="KW-0472">Membrane</keyword>
<dbReference type="OrthoDB" id="3653979at2"/>
<feature type="chain" id="PRO_5039101896" description="Prealbumin-like fold domain-containing protein" evidence="2">
    <location>
        <begin position="25"/>
        <end position="471"/>
    </location>
</feature>
<evidence type="ECO:0000313" key="3">
    <source>
        <dbReference type="EMBL" id="KEI44683.1"/>
    </source>
</evidence>
<sequence length="471" mass="49610">MRRFGKWLTAVLATAALTGGSLLANPAAALAEPQEGVGHETRPGQPYGGRDRARDWLGSYIVGGKQVWCVQFALTAPDSGEEYRPGDELRTKWGTPLPDDIAANISYLLLRYGDTRSPDEAAALAHLLHSWTAAPRTPQDLDPANDFTRIAYDADAHLSKLPPAAQEAVQRLLADAERNRGPWQAELTAPAEEQVIGEPGEWALRVQRADGQGIGGVPVKLTATDATIEGLPENQEVITPDDGSPLTLRVTPTGPSPRITGVLSAPADRPYVQQAVNQPDTTQRVVSTGGEQELTVKAETTAVTAPGAVRVTKLDAQSQARIAGVELRISAPDGSPAVRQDGTPLTGEDGQPLVVTTGEDGSATVPDLRTPQEVLITEVSPAPGYEEAFDEEDPTSVIGRVEPGQTLSLSLTNQPNSPSVPIHIPAGSGPGETVDLGWRPGLPVWLLAAGGLAAASTAGLLVRRRVRAGNR</sequence>